<evidence type="ECO:0000313" key="3">
    <source>
        <dbReference type="Proteomes" id="UP000617628"/>
    </source>
</evidence>
<dbReference type="RefSeq" id="WP_200354505.1">
    <property type="nucleotide sequence ID" value="NZ_JAENIL010000008.1"/>
</dbReference>
<keyword evidence="3" id="KW-1185">Reference proteome</keyword>
<dbReference type="InterPro" id="IPR004360">
    <property type="entry name" value="Glyas_Fos-R_dOase_dom"/>
</dbReference>
<reference evidence="2" key="1">
    <citation type="submission" date="2021-01" db="EMBL/GenBank/DDBJ databases">
        <title>Modified the classification status of verrucomicrobia.</title>
        <authorList>
            <person name="Feng X."/>
        </authorList>
    </citation>
    <scope>NUCLEOTIDE SEQUENCE</scope>
    <source>
        <strain evidence="2">KCTC 13126</strain>
    </source>
</reference>
<gene>
    <name evidence="2" type="ORF">JIN87_05375</name>
</gene>
<dbReference type="PANTHER" id="PTHR34109:SF1">
    <property type="entry name" value="VOC DOMAIN-CONTAINING PROTEIN"/>
    <property type="match status" value="1"/>
</dbReference>
<evidence type="ECO:0000259" key="1">
    <source>
        <dbReference type="PROSITE" id="PS51819"/>
    </source>
</evidence>
<dbReference type="EMBL" id="JAENIL010000008">
    <property type="protein sequence ID" value="MBK1876288.1"/>
    <property type="molecule type" value="Genomic_DNA"/>
</dbReference>
<evidence type="ECO:0000313" key="2">
    <source>
        <dbReference type="EMBL" id="MBK1876288.1"/>
    </source>
</evidence>
<sequence>MSEPTVNFSLTVKDGNKALDFYAKAFGAKELYRMPTPAGGVAHAEFQIGNSKIYLSDESEDWHAFAMPEGAKASCLFSIAVEGCDEAFRKAIDVGAEALNEPADMFWGARYAMVRDPFGYRWALTQVVEELTPEEMDRRAKEAMGVV</sequence>
<dbReference type="SUPFAM" id="SSF54593">
    <property type="entry name" value="Glyoxalase/Bleomycin resistance protein/Dihydroxybiphenyl dioxygenase"/>
    <property type="match status" value="1"/>
</dbReference>
<dbReference type="Pfam" id="PF00903">
    <property type="entry name" value="Glyoxalase"/>
    <property type="match status" value="1"/>
</dbReference>
<dbReference type="InterPro" id="IPR029068">
    <property type="entry name" value="Glyas_Bleomycin-R_OHBP_Dase"/>
</dbReference>
<organism evidence="2 3">
    <name type="scientific">Pelagicoccus mobilis</name>
    <dbReference type="NCBI Taxonomy" id="415221"/>
    <lineage>
        <taxon>Bacteria</taxon>
        <taxon>Pseudomonadati</taxon>
        <taxon>Verrucomicrobiota</taxon>
        <taxon>Opitutia</taxon>
        <taxon>Puniceicoccales</taxon>
        <taxon>Pelagicoccaceae</taxon>
        <taxon>Pelagicoccus</taxon>
    </lineage>
</organism>
<name>A0A934RZD8_9BACT</name>
<comment type="caution">
    <text evidence="2">The sequence shown here is derived from an EMBL/GenBank/DDBJ whole genome shotgun (WGS) entry which is preliminary data.</text>
</comment>
<dbReference type="InterPro" id="IPR037523">
    <property type="entry name" value="VOC_core"/>
</dbReference>
<feature type="domain" description="VOC" evidence="1">
    <location>
        <begin position="4"/>
        <end position="127"/>
    </location>
</feature>
<dbReference type="PROSITE" id="PS51819">
    <property type="entry name" value="VOC"/>
    <property type="match status" value="1"/>
</dbReference>
<dbReference type="Proteomes" id="UP000617628">
    <property type="component" value="Unassembled WGS sequence"/>
</dbReference>
<dbReference type="Gene3D" id="3.30.720.110">
    <property type="match status" value="1"/>
</dbReference>
<protein>
    <submittedName>
        <fullName evidence="2">VOC family protein</fullName>
    </submittedName>
</protein>
<accession>A0A934RZD8</accession>
<proteinExistence type="predicted"/>
<dbReference type="CDD" id="cd07246">
    <property type="entry name" value="VOC_like"/>
    <property type="match status" value="1"/>
</dbReference>
<dbReference type="Gene3D" id="3.30.720.120">
    <property type="match status" value="1"/>
</dbReference>
<dbReference type="PANTHER" id="PTHR34109">
    <property type="entry name" value="BNAUNNG04460D PROTEIN-RELATED"/>
    <property type="match status" value="1"/>
</dbReference>
<dbReference type="AlphaFoldDB" id="A0A934RZD8"/>